<evidence type="ECO:0000259" key="1">
    <source>
        <dbReference type="PROSITE" id="PS51384"/>
    </source>
</evidence>
<dbReference type="InterPro" id="IPR017938">
    <property type="entry name" value="Riboflavin_synthase-like_b-brl"/>
</dbReference>
<dbReference type="InterPro" id="IPR050415">
    <property type="entry name" value="MRET"/>
</dbReference>
<organism evidence="2 3">
    <name type="scientific">Candidatus Doudnabacteria bacterium Gr01-1014_77</name>
    <dbReference type="NCBI Taxonomy" id="2017133"/>
    <lineage>
        <taxon>Bacteria</taxon>
        <taxon>Candidatus Doudnaibacteriota</taxon>
    </lineage>
</organism>
<dbReference type="PANTHER" id="PTHR47354">
    <property type="entry name" value="NADH OXIDOREDUCTASE HCR"/>
    <property type="match status" value="1"/>
</dbReference>
<dbReference type="PROSITE" id="PS51384">
    <property type="entry name" value="FAD_FR"/>
    <property type="match status" value="1"/>
</dbReference>
<accession>A0A554JBM1</accession>
<keyword evidence="2" id="KW-0830">Ubiquinone</keyword>
<dbReference type="Pfam" id="PF00175">
    <property type="entry name" value="NAD_binding_1"/>
    <property type="match status" value="1"/>
</dbReference>
<feature type="domain" description="FAD-binding FR-type" evidence="1">
    <location>
        <begin position="1"/>
        <end position="109"/>
    </location>
</feature>
<dbReference type="SUPFAM" id="SSF52343">
    <property type="entry name" value="Ferredoxin reductase-like, C-terminal NADP-linked domain"/>
    <property type="match status" value="1"/>
</dbReference>
<gene>
    <name evidence="2" type="ORF">G01um101477_347</name>
</gene>
<dbReference type="PRINTS" id="PR00371">
    <property type="entry name" value="FPNCR"/>
</dbReference>
<dbReference type="Pfam" id="PF00970">
    <property type="entry name" value="FAD_binding_6"/>
    <property type="match status" value="1"/>
</dbReference>
<comment type="caution">
    <text evidence="2">The sequence shown here is derived from an EMBL/GenBank/DDBJ whole genome shotgun (WGS) entry which is preliminary data.</text>
</comment>
<dbReference type="Gene3D" id="3.40.50.80">
    <property type="entry name" value="Nucleotide-binding domain of ferredoxin-NADP reductase (FNR) module"/>
    <property type="match status" value="1"/>
</dbReference>
<dbReference type="PRINTS" id="PR00410">
    <property type="entry name" value="PHEHYDRXLASE"/>
</dbReference>
<dbReference type="AlphaFoldDB" id="A0A554JBM1"/>
<dbReference type="SUPFAM" id="SSF63380">
    <property type="entry name" value="Riboflavin synthase domain-like"/>
    <property type="match status" value="1"/>
</dbReference>
<protein>
    <submittedName>
        <fullName evidence="2">Na+-transporting NADH:ubiquinone oxidoreductase subunit F</fullName>
    </submittedName>
</protein>
<sequence>MEVHKVEVVSKKQLTSKIYELNVRLVNSSNLEFKAGQCVGFHVLPETDGPDLQTKEKRLYSLTSLPEHGNELSFCVDVTPMGPGSQLVLDAKVGTQFNLEGPYGGFIVSDKTRDLLFLATGAGIAPFRSMIKDLLKSGFDKKITLLFGLRNEDDIFYHDEFSKLSEEYSNFTFIPMLSQPKGDWKGETGRITKYIEENSSKFTGYLAYICGSPEMIKDTRSLLISKGWGVRDIKIEIFH</sequence>
<dbReference type="InterPro" id="IPR001433">
    <property type="entry name" value="OxRdtase_FAD/NAD-bd"/>
</dbReference>
<dbReference type="InterPro" id="IPR039261">
    <property type="entry name" value="FNR_nucleotide-bd"/>
</dbReference>
<proteinExistence type="predicted"/>
<dbReference type="InterPro" id="IPR001709">
    <property type="entry name" value="Flavoprot_Pyr_Nucl_cyt_Rdtase"/>
</dbReference>
<evidence type="ECO:0000313" key="3">
    <source>
        <dbReference type="Proteomes" id="UP000319613"/>
    </source>
</evidence>
<name>A0A554JBM1_9BACT</name>
<dbReference type="EMBL" id="VMFF01000029">
    <property type="protein sequence ID" value="TSC65767.1"/>
    <property type="molecule type" value="Genomic_DNA"/>
</dbReference>
<dbReference type="Proteomes" id="UP000319613">
    <property type="component" value="Unassembled WGS sequence"/>
</dbReference>
<reference evidence="2 3" key="1">
    <citation type="submission" date="2017-07" db="EMBL/GenBank/DDBJ databases">
        <title>Mechanisms for carbon and nitrogen cycling indicate functional differentiation within the Candidate Phyla Radiation.</title>
        <authorList>
            <person name="Danczak R.E."/>
            <person name="Johnston M.D."/>
            <person name="Kenah C."/>
            <person name="Slattery M."/>
            <person name="Wrighton K.C."/>
            <person name="Wilkins M.J."/>
        </authorList>
    </citation>
    <scope>NUCLEOTIDE SEQUENCE [LARGE SCALE GENOMIC DNA]</scope>
    <source>
        <strain evidence="2">Gr01-1014_77</strain>
    </source>
</reference>
<dbReference type="InterPro" id="IPR017927">
    <property type="entry name" value="FAD-bd_FR_type"/>
</dbReference>
<evidence type="ECO:0000313" key="2">
    <source>
        <dbReference type="EMBL" id="TSC65767.1"/>
    </source>
</evidence>
<dbReference type="PANTHER" id="PTHR47354:SF5">
    <property type="entry name" value="PROTEIN RFBI"/>
    <property type="match status" value="1"/>
</dbReference>
<dbReference type="Gene3D" id="2.40.30.10">
    <property type="entry name" value="Translation factors"/>
    <property type="match status" value="1"/>
</dbReference>
<dbReference type="GO" id="GO:0016491">
    <property type="term" value="F:oxidoreductase activity"/>
    <property type="evidence" value="ECO:0007669"/>
    <property type="project" value="InterPro"/>
</dbReference>
<dbReference type="InterPro" id="IPR008333">
    <property type="entry name" value="Cbr1-like_FAD-bd_dom"/>
</dbReference>